<dbReference type="Proteomes" id="UP000274429">
    <property type="component" value="Unassembled WGS sequence"/>
</dbReference>
<proteinExistence type="predicted"/>
<dbReference type="AlphaFoldDB" id="A0A0R3XAN9"/>
<dbReference type="WBParaSite" id="TTAC_0001061601-mRNA-1">
    <property type="protein sequence ID" value="TTAC_0001061601-mRNA-1"/>
    <property type="gene ID" value="TTAC_0001061601"/>
</dbReference>
<gene>
    <name evidence="2" type="ORF">TTAC_LOCUS10599</name>
</gene>
<evidence type="ECO:0000313" key="4">
    <source>
        <dbReference type="WBParaSite" id="TTAC_0001061601-mRNA-1"/>
    </source>
</evidence>
<organism evidence="4">
    <name type="scientific">Hydatigena taeniaeformis</name>
    <name type="common">Feline tapeworm</name>
    <name type="synonym">Taenia taeniaeformis</name>
    <dbReference type="NCBI Taxonomy" id="6205"/>
    <lineage>
        <taxon>Eukaryota</taxon>
        <taxon>Metazoa</taxon>
        <taxon>Spiralia</taxon>
        <taxon>Lophotrochozoa</taxon>
        <taxon>Platyhelminthes</taxon>
        <taxon>Cestoda</taxon>
        <taxon>Eucestoda</taxon>
        <taxon>Cyclophyllidea</taxon>
        <taxon>Taeniidae</taxon>
        <taxon>Hydatigera</taxon>
    </lineage>
</organism>
<dbReference type="UniPathway" id="UPA00143"/>
<sequence length="906" mass="100381">EPYPLSSACSDEWHGWSIVIFGNFLFIYNSSAIVLFDINREDNTLCGLYLTSSKDKSPVEFRGEMEVTNPSIGGFRYQMLYLTRQLMASRNFDLTNEVIQQWSDFYVEEPTTQRKRPQSLCRRRLDAHSNHRRRATSAPPRSKPLVPGKEFEEYTRIRTDLWKMSKQLGVVRAGNLLLDIVETESDLLLLRVRPKGAGDDVFLFSSRQNQGFFKLRACYGLATILHESIDPPSEAEGPTPTIIGMDDRFWLINSSSGPIQEDLFAEDVQKNFEAPVGEKQLVRFKMHYLASRMLSHDLASMASPDSAKPLPSAPPKGMITKGKTLDGADSIVDTIVALCEIAACLGNAPYRTSRQEALDDLNEGFSHLLEIFSTGEEAVTPYELSSSGLVSSLLLCLSSSSCIHWSGVVSSNNSRLHMEFLQQRRQTFLRICEGKAGLSTLVRCLVNVLDQTERLPIHIFEEISYPTSSDQLKHGVSACMEALSAASPPAGATSESTEEEYSQVLPLGLIAPPLPSSSGYHNHLTGGGVRGLVDRQVLLLLGAWFPDLNKRVCTGTVGTSQVQDTFTMTVKRRLNAPREIRVGSGKGRPLFLSHGFPRGRPFFMPSSTEFWFRGVTLVKEWYQCPRKSMRFLREFWKRPHYTVSLTPEITTSTLKASGVVELQMGLLEWMGTCGGTVETWVNPCKCGLVAASIFQPSSNSFNDGSLALEQGVTASEASPLDDATVDEEELNSFDKCILNGEEVGARLTIEIGVQLMPTAYRLSTLLNEQSGVPIRNWCLQGSNDGRYWTTLSVHKDTIPLNQSPVIVPLSVQDFRFWSRPLSGDVNTSTLTRPLSTEAASDASVPLEVASVSTPEGGTKESEVDLSFHIFRIMDLTTLSKQSNLIVKGFELFGSVTFVHPSVSKLL</sequence>
<dbReference type="OrthoDB" id="412600at2759"/>
<evidence type="ECO:0000256" key="1">
    <source>
        <dbReference type="SAM" id="MobiDB-lite"/>
    </source>
</evidence>
<keyword evidence="3" id="KW-1185">Reference proteome</keyword>
<name>A0A0R3XAN9_HYDTA</name>
<evidence type="ECO:0000313" key="2">
    <source>
        <dbReference type="EMBL" id="VDM35579.1"/>
    </source>
</evidence>
<dbReference type="EMBL" id="UYWX01021924">
    <property type="protein sequence ID" value="VDM35579.1"/>
    <property type="molecule type" value="Genomic_DNA"/>
</dbReference>
<reference evidence="2 3" key="2">
    <citation type="submission" date="2018-11" db="EMBL/GenBank/DDBJ databases">
        <authorList>
            <consortium name="Pathogen Informatics"/>
        </authorList>
    </citation>
    <scope>NUCLEOTIDE SEQUENCE [LARGE SCALE GENOMIC DNA]</scope>
</reference>
<feature type="region of interest" description="Disordered" evidence="1">
    <location>
        <begin position="113"/>
        <end position="147"/>
    </location>
</feature>
<dbReference type="GO" id="GO:0016567">
    <property type="term" value="P:protein ubiquitination"/>
    <property type="evidence" value="ECO:0007669"/>
    <property type="project" value="UniProtKB-UniPathway"/>
</dbReference>
<protein>
    <submittedName>
        <fullName evidence="4">E3 ubiquitin-protein ligase</fullName>
    </submittedName>
</protein>
<reference evidence="4" key="1">
    <citation type="submission" date="2017-02" db="UniProtKB">
        <authorList>
            <consortium name="WormBaseParasite"/>
        </authorList>
    </citation>
    <scope>IDENTIFICATION</scope>
</reference>
<evidence type="ECO:0000313" key="3">
    <source>
        <dbReference type="Proteomes" id="UP000274429"/>
    </source>
</evidence>
<dbReference type="STRING" id="6205.A0A0R3XAN9"/>
<accession>A0A0R3XAN9</accession>